<evidence type="ECO:0000313" key="5">
    <source>
        <dbReference type="Proteomes" id="UP000283586"/>
    </source>
</evidence>
<feature type="chain" id="PRO_5033394095" description="Fibronectin type-III domain-containing protein" evidence="1">
    <location>
        <begin position="29"/>
        <end position="255"/>
    </location>
</feature>
<reference evidence="5 6" key="1">
    <citation type="submission" date="2018-08" db="EMBL/GenBank/DDBJ databases">
        <title>A genome reference for cultivated species of the human gut microbiota.</title>
        <authorList>
            <person name="Zou Y."/>
            <person name="Xue W."/>
            <person name="Luo G."/>
        </authorList>
    </citation>
    <scope>NUCLEOTIDE SEQUENCE [LARGE SCALE GENOMIC DNA]</scope>
    <source>
        <strain evidence="4 5">AF31-21AC</strain>
        <strain evidence="3 6">AM22-21LB</strain>
    </source>
</reference>
<feature type="domain" description="Fibronectin type-III" evidence="2">
    <location>
        <begin position="31"/>
        <end position="123"/>
    </location>
</feature>
<dbReference type="InterPro" id="IPR038637">
    <property type="entry name" value="NPCBM_sf"/>
</dbReference>
<evidence type="ECO:0000313" key="4">
    <source>
        <dbReference type="EMBL" id="RHN11451.1"/>
    </source>
</evidence>
<organism evidence="3 6">
    <name type="scientific">Roseburia intestinalis</name>
    <dbReference type="NCBI Taxonomy" id="166486"/>
    <lineage>
        <taxon>Bacteria</taxon>
        <taxon>Bacillati</taxon>
        <taxon>Bacillota</taxon>
        <taxon>Clostridia</taxon>
        <taxon>Lachnospirales</taxon>
        <taxon>Lachnospiraceae</taxon>
        <taxon>Roseburia</taxon>
    </lineage>
</organism>
<dbReference type="InterPro" id="IPR003961">
    <property type="entry name" value="FN3_dom"/>
</dbReference>
<dbReference type="InterPro" id="IPR008979">
    <property type="entry name" value="Galactose-bd-like_sf"/>
</dbReference>
<dbReference type="InterPro" id="IPR036116">
    <property type="entry name" value="FN3_sf"/>
</dbReference>
<dbReference type="CDD" id="cd00063">
    <property type="entry name" value="FN3"/>
    <property type="match status" value="1"/>
</dbReference>
<gene>
    <name evidence="3" type="ORF">DW264_00565</name>
    <name evidence="4" type="ORF">DWZ31_02270</name>
</gene>
<dbReference type="SMART" id="SM00060">
    <property type="entry name" value="FN3"/>
    <property type="match status" value="1"/>
</dbReference>
<dbReference type="InterPro" id="IPR013783">
    <property type="entry name" value="Ig-like_fold"/>
</dbReference>
<evidence type="ECO:0000259" key="2">
    <source>
        <dbReference type="PROSITE" id="PS50853"/>
    </source>
</evidence>
<dbReference type="Gene3D" id="2.60.120.1060">
    <property type="entry name" value="NPCBM/NEW2 domain"/>
    <property type="match status" value="1"/>
</dbReference>
<protein>
    <recommendedName>
        <fullName evidence="2">Fibronectin type-III domain-containing protein</fullName>
    </recommendedName>
</protein>
<dbReference type="Proteomes" id="UP000283586">
    <property type="component" value="Unassembled WGS sequence"/>
</dbReference>
<dbReference type="SUPFAM" id="SSF49785">
    <property type="entry name" value="Galactose-binding domain-like"/>
    <property type="match status" value="1"/>
</dbReference>
<dbReference type="Gene3D" id="2.60.40.10">
    <property type="entry name" value="Immunoglobulins"/>
    <property type="match status" value="1"/>
</dbReference>
<evidence type="ECO:0000313" key="6">
    <source>
        <dbReference type="Proteomes" id="UP000284051"/>
    </source>
</evidence>
<feature type="signal peptide" evidence="1">
    <location>
        <begin position="1"/>
        <end position="28"/>
    </location>
</feature>
<evidence type="ECO:0000256" key="1">
    <source>
        <dbReference type="SAM" id="SignalP"/>
    </source>
</evidence>
<dbReference type="SUPFAM" id="SSF49265">
    <property type="entry name" value="Fibronectin type III"/>
    <property type="match status" value="1"/>
</dbReference>
<dbReference type="EMBL" id="QRID01000001">
    <property type="protein sequence ID" value="RHG30779.1"/>
    <property type="molecule type" value="Genomic_DNA"/>
</dbReference>
<proteinExistence type="predicted"/>
<dbReference type="Proteomes" id="UP000284051">
    <property type="component" value="Unassembled WGS sequence"/>
</dbReference>
<dbReference type="EMBL" id="QRQN01000002">
    <property type="protein sequence ID" value="RHN11451.1"/>
    <property type="molecule type" value="Genomic_DNA"/>
</dbReference>
<dbReference type="PROSITE" id="PS50853">
    <property type="entry name" value="FN3"/>
    <property type="match status" value="1"/>
</dbReference>
<sequence length="255" mass="28888">MKKVLKKLFLCVMAFCLFMQMNMVETQAATKVGNTKITSITQTGKKSVKVAFKKVSGAKGYTLQYRTAGGSWKTKNVTKNKLIISKLSTGKTYQFRMRAYKNVNGKKKYGKYSGVKKITVRDYVYLVDTYEPYNSYNYEAYTNGNYFKMGGKEQKKSFTLGQDSSWDEKFANFNIEGKYNKLTFKVGKMDGAGNHGDFDVKIYSEGQLVKTVSVGIYDLPKTVDISLKNTRRLTIEVPADAGTIVGFSDVKLYYR</sequence>
<comment type="caution">
    <text evidence="3">The sequence shown here is derived from an EMBL/GenBank/DDBJ whole genome shotgun (WGS) entry which is preliminary data.</text>
</comment>
<accession>A0A3R6HHF4</accession>
<dbReference type="AlphaFoldDB" id="A0A3R6HHF4"/>
<dbReference type="Pfam" id="PF00041">
    <property type="entry name" value="fn3"/>
    <property type="match status" value="1"/>
</dbReference>
<evidence type="ECO:0000313" key="3">
    <source>
        <dbReference type="EMBL" id="RHG30779.1"/>
    </source>
</evidence>
<name>A0A3R6HHF4_9FIRM</name>
<dbReference type="RefSeq" id="WP_118488122.1">
    <property type="nucleotide sequence ID" value="NZ_QRID01000001.1"/>
</dbReference>
<keyword evidence="1" id="KW-0732">Signal</keyword>